<dbReference type="STRING" id="28084.Lche_0351"/>
<reference evidence="3 5" key="1">
    <citation type="submission" date="2015-11" db="EMBL/GenBank/DDBJ databases">
        <title>Genomic analysis of 38 Legionella species identifies large and diverse effector repertoires.</title>
        <authorList>
            <person name="Burstein D."/>
            <person name="Amaro F."/>
            <person name="Zusman T."/>
            <person name="Lifshitz Z."/>
            <person name="Cohen O."/>
            <person name="Gilbert J.A."/>
            <person name="Pupko T."/>
            <person name="Shuman H.A."/>
            <person name="Segal G."/>
        </authorList>
    </citation>
    <scope>NUCLEOTIDE SEQUENCE [LARGE SCALE GENOMIC DNA]</scope>
    <source>
        <strain evidence="3 5">ORW</strain>
    </source>
</reference>
<accession>A0A0W0SGV9</accession>
<dbReference type="AlphaFoldDB" id="A0A0W0SGV9"/>
<evidence type="ECO:0000256" key="1">
    <source>
        <dbReference type="ARBA" id="ARBA00023239"/>
    </source>
</evidence>
<keyword evidence="6" id="KW-1185">Reference proteome</keyword>
<proteinExistence type="predicted"/>
<dbReference type="PANTHER" id="PTHR21240:SF30">
    <property type="entry name" value="AMIDOHYDROLASE-RELATED DOMAIN-CONTAINING PROTEIN-RELATED"/>
    <property type="match status" value="1"/>
</dbReference>
<name>A0A0W0SGV9_9GAMM</name>
<dbReference type="Proteomes" id="UP000277577">
    <property type="component" value="Chromosome"/>
</dbReference>
<protein>
    <submittedName>
        <fullName evidence="3">5-carboxyvanillate decarboxylase</fullName>
    </submittedName>
</protein>
<dbReference type="InterPro" id="IPR032465">
    <property type="entry name" value="ACMSD"/>
</dbReference>
<dbReference type="GO" id="GO:0016831">
    <property type="term" value="F:carboxy-lyase activity"/>
    <property type="evidence" value="ECO:0007669"/>
    <property type="project" value="InterPro"/>
</dbReference>
<dbReference type="Proteomes" id="UP000054921">
    <property type="component" value="Unassembled WGS sequence"/>
</dbReference>
<evidence type="ECO:0000313" key="3">
    <source>
        <dbReference type="EMBL" id="KTC82671.1"/>
    </source>
</evidence>
<evidence type="ECO:0000313" key="6">
    <source>
        <dbReference type="Proteomes" id="UP000277577"/>
    </source>
</evidence>
<dbReference type="OrthoDB" id="149172at2"/>
<dbReference type="GO" id="GO:0016787">
    <property type="term" value="F:hydrolase activity"/>
    <property type="evidence" value="ECO:0007669"/>
    <property type="project" value="InterPro"/>
</dbReference>
<dbReference type="SUPFAM" id="SSF51556">
    <property type="entry name" value="Metallo-dependent hydrolases"/>
    <property type="match status" value="1"/>
</dbReference>
<sequence>MKKIALEEAIVVPGRDFILEHKSHPEFSQNLVRLKDIHKLRIDSMDEAGIDLSVLSVTTPGLQSLALASQLESCAQKWNDYLIDCVTQSPSRFRAFACIPTYAPELAINELERLKGVQEIVGCLINGYDSSGYTSAKYLDDNAYDEFWGYINDNNIPVYIHPRGIPEGRVATYSPYQALHGSTWGFHIETAEHVLRLMLSGLFDRYQNLKIIIGHMGEMLAFWAWRLDHRLEEEGWLEKLQCNKTITEYLNSNIFLTTSGFFDTPSLMHAIATVSVDRIMFSVDYPYEDNLKASQWLDSLQLADEDKMKISYLNAAKLLNI</sequence>
<dbReference type="GO" id="GO:0019748">
    <property type="term" value="P:secondary metabolic process"/>
    <property type="evidence" value="ECO:0007669"/>
    <property type="project" value="TreeGrafter"/>
</dbReference>
<reference evidence="4 6" key="2">
    <citation type="submission" date="2018-12" db="EMBL/GenBank/DDBJ databases">
        <authorList>
            <consortium name="Pathogen Informatics"/>
        </authorList>
    </citation>
    <scope>NUCLEOTIDE SEQUENCE [LARGE SCALE GENOMIC DNA]</scope>
    <source>
        <strain evidence="4 6">NCTC11976</strain>
    </source>
</reference>
<dbReference type="RefSeq" id="WP_028381114.1">
    <property type="nucleotide sequence ID" value="NZ_CAAAIT010000004.1"/>
</dbReference>
<gene>
    <name evidence="3" type="ORF">Lche_0351</name>
    <name evidence="4" type="ORF">NCTC11976_01414</name>
</gene>
<evidence type="ECO:0000313" key="4">
    <source>
        <dbReference type="EMBL" id="VEB35547.1"/>
    </source>
</evidence>
<evidence type="ECO:0000313" key="5">
    <source>
        <dbReference type="Proteomes" id="UP000054921"/>
    </source>
</evidence>
<dbReference type="Gene3D" id="3.20.20.140">
    <property type="entry name" value="Metal-dependent hydrolases"/>
    <property type="match status" value="1"/>
</dbReference>
<dbReference type="PATRIC" id="fig|28084.5.peg.383"/>
<dbReference type="EMBL" id="LR134173">
    <property type="protein sequence ID" value="VEB35547.1"/>
    <property type="molecule type" value="Genomic_DNA"/>
</dbReference>
<keyword evidence="1" id="KW-0456">Lyase</keyword>
<dbReference type="GO" id="GO:0005829">
    <property type="term" value="C:cytosol"/>
    <property type="evidence" value="ECO:0007669"/>
    <property type="project" value="TreeGrafter"/>
</dbReference>
<organism evidence="3 5">
    <name type="scientific">Legionella cherrii</name>
    <dbReference type="NCBI Taxonomy" id="28084"/>
    <lineage>
        <taxon>Bacteria</taxon>
        <taxon>Pseudomonadati</taxon>
        <taxon>Pseudomonadota</taxon>
        <taxon>Gammaproteobacteria</taxon>
        <taxon>Legionellales</taxon>
        <taxon>Legionellaceae</taxon>
        <taxon>Legionella</taxon>
    </lineage>
</organism>
<feature type="domain" description="Amidohydrolase-related" evidence="2">
    <location>
        <begin position="45"/>
        <end position="320"/>
    </location>
</feature>
<dbReference type="InterPro" id="IPR032466">
    <property type="entry name" value="Metal_Hydrolase"/>
</dbReference>
<dbReference type="InterPro" id="IPR006680">
    <property type="entry name" value="Amidohydro-rel"/>
</dbReference>
<dbReference type="PANTHER" id="PTHR21240">
    <property type="entry name" value="2-AMINO-3-CARBOXYLMUCONATE-6-SEMIALDEHYDE DECARBOXYLASE"/>
    <property type="match status" value="1"/>
</dbReference>
<dbReference type="EMBL" id="LNXW01000008">
    <property type="protein sequence ID" value="KTC82671.1"/>
    <property type="molecule type" value="Genomic_DNA"/>
</dbReference>
<dbReference type="Pfam" id="PF04909">
    <property type="entry name" value="Amidohydro_2"/>
    <property type="match status" value="1"/>
</dbReference>
<evidence type="ECO:0000259" key="2">
    <source>
        <dbReference type="Pfam" id="PF04909"/>
    </source>
</evidence>